<keyword evidence="7" id="KW-1185">Reference proteome</keyword>
<dbReference type="Proteomes" id="UP000838686">
    <property type="component" value="Unassembled WGS sequence"/>
</dbReference>
<organism evidence="6 7">
    <name type="scientific">Paenibacillus plantiphilus</name>
    <dbReference type="NCBI Taxonomy" id="2905650"/>
    <lineage>
        <taxon>Bacteria</taxon>
        <taxon>Bacillati</taxon>
        <taxon>Bacillota</taxon>
        <taxon>Bacilli</taxon>
        <taxon>Bacillales</taxon>
        <taxon>Paenibacillaceae</taxon>
        <taxon>Paenibacillus</taxon>
    </lineage>
</organism>
<dbReference type="Gene3D" id="1.10.10.10">
    <property type="entry name" value="Winged helix-like DNA-binding domain superfamily/Winged helix DNA-binding domain"/>
    <property type="match status" value="1"/>
</dbReference>
<protein>
    <submittedName>
        <fullName evidence="6">HTH-type transcriptional activator CmpR</fullName>
    </submittedName>
</protein>
<gene>
    <name evidence="6" type="primary">cmpR_4</name>
    <name evidence="6" type="ORF">PAECIP111893_02885</name>
</gene>
<proteinExistence type="inferred from homology"/>
<dbReference type="Pfam" id="PF03466">
    <property type="entry name" value="LysR_substrate"/>
    <property type="match status" value="1"/>
</dbReference>
<evidence type="ECO:0000256" key="1">
    <source>
        <dbReference type="ARBA" id="ARBA00009437"/>
    </source>
</evidence>
<dbReference type="InterPro" id="IPR005119">
    <property type="entry name" value="LysR_subst-bd"/>
</dbReference>
<evidence type="ECO:0000313" key="6">
    <source>
        <dbReference type="EMBL" id="CAH1208749.1"/>
    </source>
</evidence>
<name>A0ABN8GM08_9BACL</name>
<dbReference type="InterPro" id="IPR000847">
    <property type="entry name" value="LysR_HTH_N"/>
</dbReference>
<evidence type="ECO:0000313" key="7">
    <source>
        <dbReference type="Proteomes" id="UP000838686"/>
    </source>
</evidence>
<evidence type="ECO:0000256" key="4">
    <source>
        <dbReference type="ARBA" id="ARBA00023163"/>
    </source>
</evidence>
<comment type="similarity">
    <text evidence="1">Belongs to the LysR transcriptional regulatory family.</text>
</comment>
<comment type="caution">
    <text evidence="6">The sequence shown here is derived from an EMBL/GenBank/DDBJ whole genome shotgun (WGS) entry which is preliminary data.</text>
</comment>
<dbReference type="PANTHER" id="PTHR30126:SF39">
    <property type="entry name" value="HTH-TYPE TRANSCRIPTIONAL REGULATOR CYSL"/>
    <property type="match status" value="1"/>
</dbReference>
<accession>A0ABN8GM08</accession>
<evidence type="ECO:0000256" key="3">
    <source>
        <dbReference type="ARBA" id="ARBA00023125"/>
    </source>
</evidence>
<reference evidence="6" key="1">
    <citation type="submission" date="2022-01" db="EMBL/GenBank/DDBJ databases">
        <authorList>
            <person name="Criscuolo A."/>
        </authorList>
    </citation>
    <scope>NUCLEOTIDE SEQUENCE</scope>
    <source>
        <strain evidence="6">CIP111893</strain>
    </source>
</reference>
<evidence type="ECO:0000256" key="2">
    <source>
        <dbReference type="ARBA" id="ARBA00023015"/>
    </source>
</evidence>
<keyword evidence="3" id="KW-0238">DNA-binding</keyword>
<feature type="domain" description="HTH lysR-type" evidence="5">
    <location>
        <begin position="7"/>
        <end position="64"/>
    </location>
</feature>
<dbReference type="Gene3D" id="3.40.190.290">
    <property type="match status" value="1"/>
</dbReference>
<evidence type="ECO:0000259" key="5">
    <source>
        <dbReference type="PROSITE" id="PS50931"/>
    </source>
</evidence>
<dbReference type="PANTHER" id="PTHR30126">
    <property type="entry name" value="HTH-TYPE TRANSCRIPTIONAL REGULATOR"/>
    <property type="match status" value="1"/>
</dbReference>
<keyword evidence="2" id="KW-0805">Transcription regulation</keyword>
<dbReference type="InterPro" id="IPR036390">
    <property type="entry name" value="WH_DNA-bd_sf"/>
</dbReference>
<dbReference type="InterPro" id="IPR036388">
    <property type="entry name" value="WH-like_DNA-bd_sf"/>
</dbReference>
<dbReference type="SUPFAM" id="SSF53850">
    <property type="entry name" value="Periplasmic binding protein-like II"/>
    <property type="match status" value="1"/>
</dbReference>
<dbReference type="SUPFAM" id="SSF46785">
    <property type="entry name" value="Winged helix' DNA-binding domain"/>
    <property type="match status" value="1"/>
</dbReference>
<dbReference type="PROSITE" id="PS50931">
    <property type="entry name" value="HTH_LYSR"/>
    <property type="match status" value="1"/>
</dbReference>
<dbReference type="EMBL" id="CAKMMF010000015">
    <property type="protein sequence ID" value="CAH1208749.1"/>
    <property type="molecule type" value="Genomic_DNA"/>
</dbReference>
<dbReference type="Pfam" id="PF00126">
    <property type="entry name" value="HTH_1"/>
    <property type="match status" value="1"/>
</dbReference>
<keyword evidence="4" id="KW-0804">Transcription</keyword>
<sequence length="303" mass="32497">MGQVKEMNLYALKVFHHVARNGSVTRAADELRISQPAVTMHVRNLSQELELTLLAPKGRGILLTEAGERVAGHAARLFALEQDIKRDLDRYRSGQNGVLRIAATSLPANFLLPKWLSNYQLEHPAVEVKMLTHNAQEAVDCLILNKADIAFIGGGGEQAAGLAHQIACQDELWFIVPAKHPYAESSISLAEMVQERFVMRESGSAVLARLLALCKVNGLMPPTAALVVNGINETVASVAAGLGAALVSSLEAATAVARGEVARVMVRDVTLLNPIVMVTRENEPLPPVAQAFAEHVAGRGDGN</sequence>